<evidence type="ECO:0000256" key="5">
    <source>
        <dbReference type="ARBA" id="ARBA00022833"/>
    </source>
</evidence>
<evidence type="ECO:0000259" key="7">
    <source>
        <dbReference type="Pfam" id="PF01551"/>
    </source>
</evidence>
<proteinExistence type="predicted"/>
<name>A0A518RH72_9SPHN</name>
<reference evidence="8 9" key="1">
    <citation type="submission" date="2019-07" db="EMBL/GenBank/DDBJ databases">
        <title>Sphingomonas alkalisoli sp. nov., isolated from rhizosphere soil of Suaedae salsa.</title>
        <authorList>
            <person name="Zhang H."/>
            <person name="Xu L."/>
            <person name="Zhang J.-X."/>
            <person name="Sun J.-Q."/>
        </authorList>
    </citation>
    <scope>NUCLEOTIDE SEQUENCE [LARGE SCALE GENOMIC DNA]</scope>
    <source>
        <strain evidence="8 9">XS-10</strain>
    </source>
</reference>
<sequence length="502" mass="52996">MFLRSDHGFEQAGGTTSLSFGHVTVTPRPTLGERLRERFPDFELVPDLGSRIGSGEWFRGAATCAGLCAGVMLLSPGFERPIYGSIPTAKAAGADLMRAQAIAPLDKGGATGTRLGATRLVANLTDTPERPIIQHSVTLGSGSALQTVLTRTGVGKGEAAQAADLIAGAMALGDLKSGTQLDVTLGRRFDKSQPRPLEKLAFRARFDLSLELVRTPTGLALNEIPIAVDHTPLRIRGRVGESLYRSARAAGAPARAVEAYIRSIATRTPIGRVGSDAEFDIIVEQARAATGEVQMGNLLYAGLTGGGSGKLQLVRWEEDGKVSWYDGSGKGERKGQMAMPASGRISSGFGLRRHPVLRFTRMHKGLDIAAGYGAPIRAANDGKVVFAGRNGGYGNFVRINHSGGMGTGYGHMSRIAVRSGQRVSRGQVIGYVGSTGISTGPHLHYELYRNGVAINPRSVSFSVVQQLGGNDLRAFKSKLAQLLAVPVGGTRTKPDKDADAAE</sequence>
<dbReference type="EMBL" id="CP042239">
    <property type="protein sequence ID" value="QDX26813.1"/>
    <property type="molecule type" value="Genomic_DNA"/>
</dbReference>
<comment type="cofactor">
    <cofactor evidence="1">
        <name>Zn(2+)</name>
        <dbReference type="ChEBI" id="CHEBI:29105"/>
    </cofactor>
</comment>
<dbReference type="Pfam" id="PF01551">
    <property type="entry name" value="Peptidase_M23"/>
    <property type="match status" value="1"/>
</dbReference>
<keyword evidence="5" id="KW-0862">Zinc</keyword>
<dbReference type="KEGG" id="ssua:FPZ54_12890"/>
<dbReference type="CDD" id="cd12797">
    <property type="entry name" value="M23_peptidase"/>
    <property type="match status" value="1"/>
</dbReference>
<dbReference type="PANTHER" id="PTHR21666">
    <property type="entry name" value="PEPTIDASE-RELATED"/>
    <property type="match status" value="1"/>
</dbReference>
<dbReference type="InterPro" id="IPR016047">
    <property type="entry name" value="M23ase_b-sheet_dom"/>
</dbReference>
<dbReference type="Gene3D" id="3.10.450.350">
    <property type="match status" value="1"/>
</dbReference>
<organism evidence="8 9">
    <name type="scientific">Sphingomonas suaedae</name>
    <dbReference type="NCBI Taxonomy" id="2599297"/>
    <lineage>
        <taxon>Bacteria</taxon>
        <taxon>Pseudomonadati</taxon>
        <taxon>Pseudomonadota</taxon>
        <taxon>Alphaproteobacteria</taxon>
        <taxon>Sphingomonadales</taxon>
        <taxon>Sphingomonadaceae</taxon>
        <taxon>Sphingomonas</taxon>
    </lineage>
</organism>
<dbReference type="SUPFAM" id="SSF51261">
    <property type="entry name" value="Duplicated hybrid motif"/>
    <property type="match status" value="1"/>
</dbReference>
<evidence type="ECO:0000256" key="3">
    <source>
        <dbReference type="ARBA" id="ARBA00022723"/>
    </source>
</evidence>
<accession>A0A518RH72</accession>
<evidence type="ECO:0000256" key="2">
    <source>
        <dbReference type="ARBA" id="ARBA00022670"/>
    </source>
</evidence>
<dbReference type="GO" id="GO:0006508">
    <property type="term" value="P:proteolysis"/>
    <property type="evidence" value="ECO:0007669"/>
    <property type="project" value="UniProtKB-KW"/>
</dbReference>
<keyword evidence="4" id="KW-0378">Hydrolase</keyword>
<dbReference type="InterPro" id="IPR011055">
    <property type="entry name" value="Dup_hybrid_motif"/>
</dbReference>
<evidence type="ECO:0000256" key="1">
    <source>
        <dbReference type="ARBA" id="ARBA00001947"/>
    </source>
</evidence>
<dbReference type="Gene3D" id="2.70.70.10">
    <property type="entry name" value="Glucose Permease (Domain IIA)"/>
    <property type="match status" value="1"/>
</dbReference>
<keyword evidence="3" id="KW-0479">Metal-binding</keyword>
<evidence type="ECO:0000256" key="6">
    <source>
        <dbReference type="ARBA" id="ARBA00023049"/>
    </source>
</evidence>
<keyword evidence="6" id="KW-0482">Metalloprotease</keyword>
<keyword evidence="2" id="KW-0645">Protease</keyword>
<dbReference type="InterPro" id="IPR050570">
    <property type="entry name" value="Cell_wall_metabolism_enzyme"/>
</dbReference>
<dbReference type="Proteomes" id="UP000318055">
    <property type="component" value="Chromosome"/>
</dbReference>
<keyword evidence="9" id="KW-1185">Reference proteome</keyword>
<evidence type="ECO:0000256" key="4">
    <source>
        <dbReference type="ARBA" id="ARBA00022801"/>
    </source>
</evidence>
<dbReference type="AlphaFoldDB" id="A0A518RH72"/>
<dbReference type="RefSeq" id="WP_145847785.1">
    <property type="nucleotide sequence ID" value="NZ_CP042239.1"/>
</dbReference>
<gene>
    <name evidence="8" type="ORF">FPZ54_12890</name>
</gene>
<feature type="domain" description="M23ase beta-sheet core" evidence="7">
    <location>
        <begin position="361"/>
        <end position="456"/>
    </location>
</feature>
<evidence type="ECO:0000313" key="8">
    <source>
        <dbReference type="EMBL" id="QDX26813.1"/>
    </source>
</evidence>
<dbReference type="GO" id="GO:0004222">
    <property type="term" value="F:metalloendopeptidase activity"/>
    <property type="evidence" value="ECO:0007669"/>
    <property type="project" value="TreeGrafter"/>
</dbReference>
<dbReference type="PANTHER" id="PTHR21666:SF288">
    <property type="entry name" value="CELL DIVISION PROTEIN YTFB"/>
    <property type="match status" value="1"/>
</dbReference>
<protein>
    <submittedName>
        <fullName evidence="8">M23 family metallopeptidase</fullName>
    </submittedName>
</protein>
<evidence type="ECO:0000313" key="9">
    <source>
        <dbReference type="Proteomes" id="UP000318055"/>
    </source>
</evidence>
<dbReference type="OrthoDB" id="9815245at2"/>
<dbReference type="GO" id="GO:0046872">
    <property type="term" value="F:metal ion binding"/>
    <property type="evidence" value="ECO:0007669"/>
    <property type="project" value="UniProtKB-KW"/>
</dbReference>